<evidence type="ECO:0000259" key="8">
    <source>
        <dbReference type="Pfam" id="PF17917"/>
    </source>
</evidence>
<evidence type="ECO:0000256" key="7">
    <source>
        <dbReference type="ARBA" id="ARBA00022918"/>
    </source>
</evidence>
<evidence type="ECO:0000313" key="11">
    <source>
        <dbReference type="Proteomes" id="UP000054495"/>
    </source>
</evidence>
<dbReference type="InterPro" id="IPR050951">
    <property type="entry name" value="Retrovirus_Pol_polyprotein"/>
</dbReference>
<evidence type="ECO:0000256" key="4">
    <source>
        <dbReference type="ARBA" id="ARBA00022722"/>
    </source>
</evidence>
<evidence type="ECO:0000256" key="3">
    <source>
        <dbReference type="ARBA" id="ARBA00022695"/>
    </source>
</evidence>
<dbReference type="PANTHER" id="PTHR37984:SF5">
    <property type="entry name" value="PROTEIN NYNRIN-LIKE"/>
    <property type="match status" value="1"/>
</dbReference>
<dbReference type="GO" id="GO:0004519">
    <property type="term" value="F:endonuclease activity"/>
    <property type="evidence" value="ECO:0007669"/>
    <property type="project" value="UniProtKB-KW"/>
</dbReference>
<dbReference type="Proteomes" id="UP000054495">
    <property type="component" value="Unassembled WGS sequence"/>
</dbReference>
<keyword evidence="4" id="KW-0540">Nuclease</keyword>
<feature type="domain" description="Integrase zinc-binding" evidence="9">
    <location>
        <begin position="215"/>
        <end position="267"/>
    </location>
</feature>
<dbReference type="InterPro" id="IPR041373">
    <property type="entry name" value="RT_RNaseH"/>
</dbReference>
<evidence type="ECO:0000313" key="10">
    <source>
        <dbReference type="EMBL" id="EPB73551.1"/>
    </source>
</evidence>
<dbReference type="Gene3D" id="1.10.340.70">
    <property type="match status" value="1"/>
</dbReference>
<reference evidence="10 11" key="1">
    <citation type="submission" date="2013-05" db="EMBL/GenBank/DDBJ databases">
        <title>Draft genome of the parasitic nematode Anyclostoma ceylanicum.</title>
        <authorList>
            <person name="Mitreva M."/>
        </authorList>
    </citation>
    <scope>NUCLEOTIDE SEQUENCE [LARGE SCALE GENOMIC DNA]</scope>
</reference>
<keyword evidence="2" id="KW-0808">Transferase</keyword>
<dbReference type="InterPro" id="IPR043502">
    <property type="entry name" value="DNA/RNA_pol_sf"/>
</dbReference>
<keyword evidence="7" id="KW-0695">RNA-directed DNA polymerase</keyword>
<feature type="domain" description="Reverse transcriptase RNase H-like" evidence="8">
    <location>
        <begin position="81"/>
        <end position="142"/>
    </location>
</feature>
<evidence type="ECO:0000256" key="1">
    <source>
        <dbReference type="ARBA" id="ARBA00012493"/>
    </source>
</evidence>
<gene>
    <name evidence="10" type="ORF">ANCCEY_07362</name>
</gene>
<dbReference type="Pfam" id="PF17921">
    <property type="entry name" value="Integrase_H2C2"/>
    <property type="match status" value="1"/>
</dbReference>
<accession>A0A0D6LU20</accession>
<sequence length="276" mass="31433">MTHPKDVSQLRAFLGLDFYGTFLKDLRNFCAPLDAPTKKDVVYTWTPLSLKEWTRMISGKGFDDRASYLAGHGNRPVDRSKIEKEALALIFAVQKFYRFVHGRHFTLKTDHKPPLAIFGSKKGEPVYSANRLQRSATTLLKFNSTVEYVNTKNFGQTDALSRLIAAQPSESDDYVIVAVDVDVDRNSPLWHYYYYSRDKLTTTNDCLLTANRIVIPKSLHCRVLASLHKAHQGQTRMKMPARSYVFQWPSLDADIESIVKNCTTCTMLAKNSHCCL</sequence>
<dbReference type="AlphaFoldDB" id="A0A0D6LU20"/>
<dbReference type="EMBL" id="KE124983">
    <property type="protein sequence ID" value="EPB73551.1"/>
    <property type="molecule type" value="Genomic_DNA"/>
</dbReference>
<dbReference type="FunFam" id="1.10.340.70:FF:000003">
    <property type="entry name" value="Protein CBG25708"/>
    <property type="match status" value="1"/>
</dbReference>
<dbReference type="Pfam" id="PF17917">
    <property type="entry name" value="RT_RNaseH"/>
    <property type="match status" value="1"/>
</dbReference>
<evidence type="ECO:0000256" key="6">
    <source>
        <dbReference type="ARBA" id="ARBA00022801"/>
    </source>
</evidence>
<dbReference type="GO" id="GO:0003964">
    <property type="term" value="F:RNA-directed DNA polymerase activity"/>
    <property type="evidence" value="ECO:0007669"/>
    <property type="project" value="UniProtKB-KW"/>
</dbReference>
<keyword evidence="11" id="KW-1185">Reference proteome</keyword>
<keyword evidence="6" id="KW-0378">Hydrolase</keyword>
<name>A0A0D6LU20_9BILA</name>
<evidence type="ECO:0000256" key="5">
    <source>
        <dbReference type="ARBA" id="ARBA00022759"/>
    </source>
</evidence>
<dbReference type="SUPFAM" id="SSF56672">
    <property type="entry name" value="DNA/RNA polymerases"/>
    <property type="match status" value="1"/>
</dbReference>
<evidence type="ECO:0000259" key="9">
    <source>
        <dbReference type="Pfam" id="PF17921"/>
    </source>
</evidence>
<dbReference type="InterPro" id="IPR041588">
    <property type="entry name" value="Integrase_H2C2"/>
</dbReference>
<evidence type="ECO:0000256" key="2">
    <source>
        <dbReference type="ARBA" id="ARBA00022679"/>
    </source>
</evidence>
<organism evidence="10 11">
    <name type="scientific">Ancylostoma ceylanicum</name>
    <dbReference type="NCBI Taxonomy" id="53326"/>
    <lineage>
        <taxon>Eukaryota</taxon>
        <taxon>Metazoa</taxon>
        <taxon>Ecdysozoa</taxon>
        <taxon>Nematoda</taxon>
        <taxon>Chromadorea</taxon>
        <taxon>Rhabditida</taxon>
        <taxon>Rhabditina</taxon>
        <taxon>Rhabditomorpha</taxon>
        <taxon>Strongyloidea</taxon>
        <taxon>Ancylostomatidae</taxon>
        <taxon>Ancylostomatinae</taxon>
        <taxon>Ancylostoma</taxon>
    </lineage>
</organism>
<keyword evidence="3" id="KW-0548">Nucleotidyltransferase</keyword>
<protein>
    <recommendedName>
        <fullName evidence="1">RNA-directed DNA polymerase</fullName>
        <ecNumber evidence="1">2.7.7.49</ecNumber>
    </recommendedName>
</protein>
<proteinExistence type="predicted"/>
<keyword evidence="5" id="KW-0255">Endonuclease</keyword>
<dbReference type="PANTHER" id="PTHR37984">
    <property type="entry name" value="PROTEIN CBG26694"/>
    <property type="match status" value="1"/>
</dbReference>
<dbReference type="EC" id="2.7.7.49" evidence="1"/>
<dbReference type="GO" id="GO:0016787">
    <property type="term" value="F:hydrolase activity"/>
    <property type="evidence" value="ECO:0007669"/>
    <property type="project" value="UniProtKB-KW"/>
</dbReference>